<evidence type="ECO:0000313" key="1">
    <source>
        <dbReference type="EMBL" id="BAS01534.1"/>
    </source>
</evidence>
<geneLocation type="nucleomorph" evidence="1"/>
<name>A0A0H5BQU0_9EUKA</name>
<dbReference type="SUPFAM" id="SSF55315">
    <property type="entry name" value="L30e-like"/>
    <property type="match status" value="1"/>
</dbReference>
<gene>
    <name evidence="1" type="primary">rpl7AE-2</name>
</gene>
<accession>A0A0H5BQU0</accession>
<dbReference type="Gene3D" id="3.30.1330.30">
    <property type="match status" value="1"/>
</dbReference>
<keyword evidence="1" id="KW-0689">Ribosomal protein</keyword>
<dbReference type="EMBL" id="AB996600">
    <property type="protein sequence ID" value="BAS01534.1"/>
    <property type="molecule type" value="Genomic_DNA"/>
</dbReference>
<keyword evidence="1" id="KW-0687">Ribonucleoprotein</keyword>
<sequence>MFLLIYFMLKRNLVWNKNIIENEKIIKKQEYLKIFFKKFPKKINKIIFNVFFLSKKSYNHMIHIIPKKLLIYRIKDILTNSITKKIKFLVFSRDVSNFELIIWMPILCKIFKIPFFITNSKNLIKKLNKNKTSFIFGVTRDFDKFDKEKQRISDILTKINYEFYFSENLIYY</sequence>
<dbReference type="AlphaFoldDB" id="A0A0H5BQU0"/>
<keyword evidence="1" id="KW-0542">Nucleomorph</keyword>
<proteinExistence type="predicted"/>
<dbReference type="InterPro" id="IPR029064">
    <property type="entry name" value="Ribosomal_eL30-like_sf"/>
</dbReference>
<reference evidence="1" key="1">
    <citation type="journal article" date="2015" name="Genome Biol. Evol.">
        <title>Nucleomorph Genome Sequences of Two Chlorarachniophytes, Amorphochlora amoebiformis and Lotharella vacuolata.</title>
        <authorList>
            <person name="Suzuki S."/>
            <person name="Shirato S."/>
            <person name="Hirakawa Y."/>
            <person name="Ishida K."/>
        </authorList>
    </citation>
    <scope>NUCLEOTIDE SEQUENCE</scope>
    <source>
        <strain evidence="1">CCMP240</strain>
    </source>
</reference>
<protein>
    <submittedName>
        <fullName evidence="1">Ribosomal protein L7ae</fullName>
    </submittedName>
</protein>
<organism evidence="1">
    <name type="scientific">Lotharella vacuolata</name>
    <dbReference type="NCBI Taxonomy" id="74820"/>
    <lineage>
        <taxon>Eukaryota</taxon>
        <taxon>Sar</taxon>
        <taxon>Rhizaria</taxon>
        <taxon>Cercozoa</taxon>
        <taxon>Chlorarachniophyceae</taxon>
        <taxon>Lotharella</taxon>
    </lineage>
</organism>
<dbReference type="GO" id="GO:0005840">
    <property type="term" value="C:ribosome"/>
    <property type="evidence" value="ECO:0007669"/>
    <property type="project" value="UniProtKB-KW"/>
</dbReference>